<proteinExistence type="predicted"/>
<reference evidence="1 2" key="1">
    <citation type="submission" date="2024-01" db="EMBL/GenBank/DDBJ databases">
        <title>The genomes of 5 underutilized Papilionoideae crops provide insights into root nodulation and disease resistanc.</title>
        <authorList>
            <person name="Jiang F."/>
        </authorList>
    </citation>
    <scope>NUCLEOTIDE SEQUENCE [LARGE SCALE GENOMIC DNA]</scope>
    <source>
        <strain evidence="1">DUOXIRENSHENG_FW03</strain>
        <tissue evidence="1">Leaves</tissue>
    </source>
</reference>
<keyword evidence="2" id="KW-1185">Reference proteome</keyword>
<evidence type="ECO:0000313" key="2">
    <source>
        <dbReference type="Proteomes" id="UP001386955"/>
    </source>
</evidence>
<dbReference type="EMBL" id="JAYMYS010000004">
    <property type="protein sequence ID" value="KAK7396932.1"/>
    <property type="molecule type" value="Genomic_DNA"/>
</dbReference>
<dbReference type="AlphaFoldDB" id="A0AAN9SPB1"/>
<organism evidence="1 2">
    <name type="scientific">Psophocarpus tetragonolobus</name>
    <name type="common">Winged bean</name>
    <name type="synonym">Dolichos tetragonolobus</name>
    <dbReference type="NCBI Taxonomy" id="3891"/>
    <lineage>
        <taxon>Eukaryota</taxon>
        <taxon>Viridiplantae</taxon>
        <taxon>Streptophyta</taxon>
        <taxon>Embryophyta</taxon>
        <taxon>Tracheophyta</taxon>
        <taxon>Spermatophyta</taxon>
        <taxon>Magnoliopsida</taxon>
        <taxon>eudicotyledons</taxon>
        <taxon>Gunneridae</taxon>
        <taxon>Pentapetalae</taxon>
        <taxon>rosids</taxon>
        <taxon>fabids</taxon>
        <taxon>Fabales</taxon>
        <taxon>Fabaceae</taxon>
        <taxon>Papilionoideae</taxon>
        <taxon>50 kb inversion clade</taxon>
        <taxon>NPAAA clade</taxon>
        <taxon>indigoferoid/millettioid clade</taxon>
        <taxon>Phaseoleae</taxon>
        <taxon>Psophocarpus</taxon>
    </lineage>
</organism>
<dbReference type="Proteomes" id="UP001386955">
    <property type="component" value="Unassembled WGS sequence"/>
</dbReference>
<accession>A0AAN9SPB1</accession>
<name>A0AAN9SPB1_PSOTE</name>
<comment type="caution">
    <text evidence="1">The sequence shown here is derived from an EMBL/GenBank/DDBJ whole genome shotgun (WGS) entry which is preliminary data.</text>
</comment>
<sequence>MDGQVYCPECVEHLPPCMRYTSFSVKMKRVVIISQSLDMLITDTVTPCGSWQLRFFFFFFGLNSTT</sequence>
<evidence type="ECO:0000313" key="1">
    <source>
        <dbReference type="EMBL" id="KAK7396932.1"/>
    </source>
</evidence>
<gene>
    <name evidence="1" type="ORF">VNO78_18095</name>
</gene>
<protein>
    <submittedName>
        <fullName evidence="1">Uncharacterized protein</fullName>
    </submittedName>
</protein>